<name>A0AAW0C6B9_9AGAR</name>
<dbReference type="EMBL" id="JAWWNJ010000022">
    <property type="protein sequence ID" value="KAK7033883.1"/>
    <property type="molecule type" value="Genomic_DNA"/>
</dbReference>
<dbReference type="InterPro" id="IPR040521">
    <property type="entry name" value="KDZ"/>
</dbReference>
<keyword evidence="3" id="KW-1185">Reference proteome</keyword>
<feature type="compositionally biased region" description="Acidic residues" evidence="1">
    <location>
        <begin position="884"/>
        <end position="897"/>
    </location>
</feature>
<dbReference type="Pfam" id="PF18758">
    <property type="entry name" value="KDZ"/>
    <property type="match status" value="1"/>
</dbReference>
<dbReference type="Proteomes" id="UP001362999">
    <property type="component" value="Unassembled WGS sequence"/>
</dbReference>
<accession>A0AAW0C6B9</accession>
<evidence type="ECO:0000313" key="3">
    <source>
        <dbReference type="Proteomes" id="UP001362999"/>
    </source>
</evidence>
<protein>
    <submittedName>
        <fullName evidence="2">Uncharacterized protein</fullName>
    </submittedName>
</protein>
<dbReference type="PANTHER" id="PTHR33096">
    <property type="entry name" value="CXC2 DOMAIN-CONTAINING PROTEIN"/>
    <property type="match status" value="1"/>
</dbReference>
<organism evidence="2 3">
    <name type="scientific">Favolaschia claudopus</name>
    <dbReference type="NCBI Taxonomy" id="2862362"/>
    <lineage>
        <taxon>Eukaryota</taxon>
        <taxon>Fungi</taxon>
        <taxon>Dikarya</taxon>
        <taxon>Basidiomycota</taxon>
        <taxon>Agaricomycotina</taxon>
        <taxon>Agaricomycetes</taxon>
        <taxon>Agaricomycetidae</taxon>
        <taxon>Agaricales</taxon>
        <taxon>Marasmiineae</taxon>
        <taxon>Mycenaceae</taxon>
        <taxon>Favolaschia</taxon>
    </lineage>
</organism>
<sequence length="922" mass="105599">MVRCNVPLRSKHNDLNLCLEEAAESSRRRDIPDDLPVEVEDNVQDWEDMAEGHQPAPISNVGGELHDLESAIREAFRAKKRKGTDKRDRTDRIKKLVLAFRAKMPDMVEAYMVLESHHENLLEGPPQVDPEREVKGYHRLQVLDLFSEWSSNVAWYADDDHLVTSIVSQGLIPSSPSRPKTAVTIRALEMYRLVQLRCPQLGIQAWVRSLADLDQRMFKPSSTHGFTVCLDLYHEILDVVEMRVKQALGWGSPDWRMQNCCPTCTYDLEGEPDMRFSMFFTEDGNNSARRVAKKAAGQFDQDGVAIRGTRERADPRAATAGGDYFLTREEVDRWTKERLTRWQRIPVSELPPGESECKERWKNMSEDYTAKSWGVFDETGIFLALCRHGFTFKGADMVKSGELAKYPLAITHEIITKFPRKKKIGGGYDCGCEIKKTIRNSPLGPLAEENGLTMLVGAFHGHAHNRKCQLDHLSTYVEGLGLEDLEGCERKFAQTNGLARCTRYASVMHRRRAFRTYLAHLDTYESYANLSTFLVNNYKQALEILATESAVMQVIRDAGLTPAMVEGRLQEEKEYLQSLAQEPEEETEQMEYYQQLVNLDARLERFEEVFVEDSTFNGVAKRHARENYDKALKLVQQTERRLNIEESWTQGCPEWEAAAELVANRRYRRAVDLLEKLVLQRIFEFAKVGEPYKLRTHIAKALQVRSKAIQNAITRYNTAADAMDPPRRHLNWSEVVDLGFLAEFDIIRDVERHVEARAWATPAARVLLDRYFKLKRAKEEIVRLNVEIKRLITWMRDEREFLLKKEAEVSASDAVLAFFISRYRWQRARFDDAHVDRLNQMAKDLGEGFTGSLLPGTRLTPAPAPPEVADQEMTVEDVERGGEEWENDSDGEDEVEEVEGEGIAAIIDGITALISNEDKEVE</sequence>
<comment type="caution">
    <text evidence="2">The sequence shown here is derived from an EMBL/GenBank/DDBJ whole genome shotgun (WGS) entry which is preliminary data.</text>
</comment>
<dbReference type="AlphaFoldDB" id="A0AAW0C6B9"/>
<gene>
    <name evidence="2" type="ORF">R3P38DRAFT_2520015</name>
</gene>
<evidence type="ECO:0000313" key="2">
    <source>
        <dbReference type="EMBL" id="KAK7033883.1"/>
    </source>
</evidence>
<evidence type="ECO:0000256" key="1">
    <source>
        <dbReference type="SAM" id="MobiDB-lite"/>
    </source>
</evidence>
<dbReference type="PANTHER" id="PTHR33096:SF1">
    <property type="entry name" value="CXC1-LIKE CYSTEINE CLUSTER ASSOCIATED WITH KDZ TRANSPOSASES DOMAIN-CONTAINING PROTEIN"/>
    <property type="match status" value="1"/>
</dbReference>
<reference evidence="2 3" key="1">
    <citation type="journal article" date="2024" name="J Genomics">
        <title>Draft genome sequencing and assembly of Favolaschia claudopus CIRM-BRFM 2984 isolated from oak limbs.</title>
        <authorList>
            <person name="Navarro D."/>
            <person name="Drula E."/>
            <person name="Chaduli D."/>
            <person name="Cazenave R."/>
            <person name="Ahrendt S."/>
            <person name="Wang J."/>
            <person name="Lipzen A."/>
            <person name="Daum C."/>
            <person name="Barry K."/>
            <person name="Grigoriev I.V."/>
            <person name="Favel A."/>
            <person name="Rosso M.N."/>
            <person name="Martin F."/>
        </authorList>
    </citation>
    <scope>NUCLEOTIDE SEQUENCE [LARGE SCALE GENOMIC DNA]</scope>
    <source>
        <strain evidence="2 3">CIRM-BRFM 2984</strain>
    </source>
</reference>
<proteinExistence type="predicted"/>
<feature type="region of interest" description="Disordered" evidence="1">
    <location>
        <begin position="877"/>
        <end position="897"/>
    </location>
</feature>